<comment type="similarity">
    <text evidence="1 7">Belongs to the eukaryotic initiation factor 4E family.</text>
</comment>
<keyword evidence="4 7" id="KW-0694">RNA-binding</keyword>
<dbReference type="EMBL" id="BTRK01000001">
    <property type="protein sequence ID" value="GMR31822.1"/>
    <property type="molecule type" value="Genomic_DNA"/>
</dbReference>
<dbReference type="SUPFAM" id="SSF55418">
    <property type="entry name" value="eIF4e-like"/>
    <property type="match status" value="1"/>
</dbReference>
<dbReference type="GO" id="GO:0016281">
    <property type="term" value="C:eukaryotic translation initiation factor 4F complex"/>
    <property type="evidence" value="ECO:0007669"/>
    <property type="project" value="TreeGrafter"/>
</dbReference>
<dbReference type="Proteomes" id="UP001328107">
    <property type="component" value="Unassembled WGS sequence"/>
</dbReference>
<dbReference type="GO" id="GO:0006417">
    <property type="term" value="P:regulation of translation"/>
    <property type="evidence" value="ECO:0007669"/>
    <property type="project" value="UniProtKB-KW"/>
</dbReference>
<evidence type="ECO:0000256" key="1">
    <source>
        <dbReference type="ARBA" id="ARBA00009860"/>
    </source>
</evidence>
<dbReference type="AlphaFoldDB" id="A0AAN4YZM0"/>
<evidence type="ECO:0000313" key="8">
    <source>
        <dbReference type="EMBL" id="GMR31822.1"/>
    </source>
</evidence>
<dbReference type="PANTHER" id="PTHR11960">
    <property type="entry name" value="EUKARYOTIC TRANSLATION INITIATION FACTOR 4E RELATED"/>
    <property type="match status" value="1"/>
</dbReference>
<accession>A0AAN4YZM0</accession>
<keyword evidence="3" id="KW-0810">Translation regulation</keyword>
<proteinExistence type="inferred from homology"/>
<name>A0AAN4YZM0_9BILA</name>
<keyword evidence="5 7" id="KW-0648">Protein biosynthesis</keyword>
<dbReference type="GO" id="GO:0003743">
    <property type="term" value="F:translation initiation factor activity"/>
    <property type="evidence" value="ECO:0007669"/>
    <property type="project" value="UniProtKB-KW"/>
</dbReference>
<evidence type="ECO:0000256" key="7">
    <source>
        <dbReference type="RuleBase" id="RU004374"/>
    </source>
</evidence>
<evidence type="ECO:0000256" key="2">
    <source>
        <dbReference type="ARBA" id="ARBA00022540"/>
    </source>
</evidence>
<evidence type="ECO:0000256" key="3">
    <source>
        <dbReference type="ARBA" id="ARBA00022845"/>
    </source>
</evidence>
<reference evidence="9" key="1">
    <citation type="submission" date="2022-10" db="EMBL/GenBank/DDBJ databases">
        <title>Genome assembly of Pristionchus species.</title>
        <authorList>
            <person name="Yoshida K."/>
            <person name="Sommer R.J."/>
        </authorList>
    </citation>
    <scope>NUCLEOTIDE SEQUENCE [LARGE SCALE GENOMIC DNA]</scope>
    <source>
        <strain evidence="9">RS5460</strain>
    </source>
</reference>
<dbReference type="InterPro" id="IPR019770">
    <property type="entry name" value="TIF_eIF_4E_CS"/>
</dbReference>
<dbReference type="Pfam" id="PF01652">
    <property type="entry name" value="IF4E"/>
    <property type="match status" value="1"/>
</dbReference>
<feature type="non-terminal residue" evidence="8">
    <location>
        <position position="1"/>
    </location>
</feature>
<dbReference type="PANTHER" id="PTHR11960:SF8">
    <property type="entry name" value="EUKARYOTIC TRANSLATION INITIATION FACTOR 4E1-RELATED"/>
    <property type="match status" value="1"/>
</dbReference>
<evidence type="ECO:0000256" key="5">
    <source>
        <dbReference type="ARBA" id="ARBA00022917"/>
    </source>
</evidence>
<organism evidence="8 9">
    <name type="scientific">Pristionchus mayeri</name>
    <dbReference type="NCBI Taxonomy" id="1317129"/>
    <lineage>
        <taxon>Eukaryota</taxon>
        <taxon>Metazoa</taxon>
        <taxon>Ecdysozoa</taxon>
        <taxon>Nematoda</taxon>
        <taxon>Chromadorea</taxon>
        <taxon>Rhabditida</taxon>
        <taxon>Rhabditina</taxon>
        <taxon>Diplogasteromorpha</taxon>
        <taxon>Diplogasteroidea</taxon>
        <taxon>Neodiplogasteridae</taxon>
        <taxon>Pristionchus</taxon>
    </lineage>
</organism>
<gene>
    <name evidence="8" type="ORF">PMAYCL1PPCAC_02017</name>
</gene>
<sequence>FEMAAADVVNNGNQENGHTKAIPSAIISKRHALRQSWTYWYLNDNRSMNWEDRLKKICTFKTVEDFWALYNNIKTPSQLNVTCDYNVFKEGIDPMWEVPENAHGGRWLINIDKGRTAEVMDIIWLEILIAIVGEQFGEDMDQICGLVANVRAKGSKISVWTRDHSNEAANMRIGNIIKQKLVTAPVPDKVNKPIFDVLRYEDHDSCQHKTSSSIKAKLSIAAVDMPPAAAN</sequence>
<keyword evidence="2 7" id="KW-0396">Initiation factor</keyword>
<evidence type="ECO:0000256" key="6">
    <source>
        <dbReference type="ARBA" id="ARBA00032656"/>
    </source>
</evidence>
<dbReference type="Gene3D" id="3.30.760.10">
    <property type="entry name" value="RNA Cap, Translation Initiation Factor Eif4e"/>
    <property type="match status" value="1"/>
</dbReference>
<keyword evidence="9" id="KW-1185">Reference proteome</keyword>
<dbReference type="InterPro" id="IPR001040">
    <property type="entry name" value="TIF_eIF_4E"/>
</dbReference>
<evidence type="ECO:0000256" key="4">
    <source>
        <dbReference type="ARBA" id="ARBA00022884"/>
    </source>
</evidence>
<comment type="caution">
    <text evidence="8">The sequence shown here is derived from an EMBL/GenBank/DDBJ whole genome shotgun (WGS) entry which is preliminary data.</text>
</comment>
<dbReference type="PROSITE" id="PS00813">
    <property type="entry name" value="IF4E"/>
    <property type="match status" value="1"/>
</dbReference>
<evidence type="ECO:0000313" key="9">
    <source>
        <dbReference type="Proteomes" id="UP001328107"/>
    </source>
</evidence>
<protein>
    <recommendedName>
        <fullName evidence="6">eIF-4F 25 kDa subunit</fullName>
    </recommendedName>
</protein>
<dbReference type="GO" id="GO:0000340">
    <property type="term" value="F:RNA 7-methylguanosine cap binding"/>
    <property type="evidence" value="ECO:0007669"/>
    <property type="project" value="TreeGrafter"/>
</dbReference>
<dbReference type="InterPro" id="IPR023398">
    <property type="entry name" value="TIF_eIF4e-like"/>
</dbReference>